<sequence length="202" mass="22705">MKKLFARIFLKNILIFTPIFFLGGCLELFTTVTPLTGINIYDAYSISQDERGIYSITKDKFIKTKIQTKILGTSGLSNLNLDVESFYGDVYLIGVVPDAEHKNKLIELAKNTSGVSKIYTYIRFPENGGECESNLAIMLNLKNSLFKDSIISGTSIRVGVVQCNVVFTGIITDIEQEKHAIWYAKHIDGVRDVYSFLKVLKE</sequence>
<dbReference type="Proteomes" id="UP000502377">
    <property type="component" value="Chromosome"/>
</dbReference>
<name>A0A6G5QK98_CAMRE</name>
<dbReference type="EMBL" id="CP012543">
    <property type="protein sequence ID" value="QCD46049.1"/>
    <property type="molecule type" value="Genomic_DNA"/>
</dbReference>
<dbReference type="PROSITE" id="PS51257">
    <property type="entry name" value="PROKAR_LIPOPROTEIN"/>
    <property type="match status" value="1"/>
</dbReference>
<dbReference type="AlphaFoldDB" id="A0A6G5QK98"/>
<evidence type="ECO:0000313" key="3">
    <source>
        <dbReference type="EMBL" id="QCD46049.1"/>
    </source>
</evidence>
<gene>
    <name evidence="3" type="ORF">CRECT_0352</name>
</gene>
<dbReference type="InterPro" id="IPR051686">
    <property type="entry name" value="Lipoprotein_DolP"/>
</dbReference>
<dbReference type="InterPro" id="IPR014004">
    <property type="entry name" value="Transpt-assoc_nodulatn_dom_bac"/>
</dbReference>
<dbReference type="InterPro" id="IPR007055">
    <property type="entry name" value="BON_dom"/>
</dbReference>
<feature type="domain" description="BON" evidence="2">
    <location>
        <begin position="58"/>
        <end position="126"/>
    </location>
</feature>
<dbReference type="KEGG" id="crx:CRECT_0352"/>
<dbReference type="PROSITE" id="PS50914">
    <property type="entry name" value="BON"/>
    <property type="match status" value="2"/>
</dbReference>
<feature type="transmembrane region" description="Helical" evidence="1">
    <location>
        <begin position="12"/>
        <end position="32"/>
    </location>
</feature>
<dbReference type="PANTHER" id="PTHR34606:SF15">
    <property type="entry name" value="BON DOMAIN-CONTAINING PROTEIN"/>
    <property type="match status" value="1"/>
</dbReference>
<evidence type="ECO:0000259" key="2">
    <source>
        <dbReference type="PROSITE" id="PS50914"/>
    </source>
</evidence>
<evidence type="ECO:0000313" key="4">
    <source>
        <dbReference type="Proteomes" id="UP000502377"/>
    </source>
</evidence>
<keyword evidence="1" id="KW-0812">Transmembrane</keyword>
<organism evidence="3 4">
    <name type="scientific">Campylobacter rectus</name>
    <name type="common">Wolinella recta</name>
    <dbReference type="NCBI Taxonomy" id="203"/>
    <lineage>
        <taxon>Bacteria</taxon>
        <taxon>Pseudomonadati</taxon>
        <taxon>Campylobacterota</taxon>
        <taxon>Epsilonproteobacteria</taxon>
        <taxon>Campylobacterales</taxon>
        <taxon>Campylobacteraceae</taxon>
        <taxon>Campylobacter</taxon>
    </lineage>
</organism>
<keyword evidence="1" id="KW-1133">Transmembrane helix</keyword>
<feature type="domain" description="BON" evidence="2">
    <location>
        <begin position="133"/>
        <end position="201"/>
    </location>
</feature>
<dbReference type="RefSeq" id="WP_004318727.1">
    <property type="nucleotide sequence ID" value="NZ_CP012543.1"/>
</dbReference>
<keyword evidence="3" id="KW-0449">Lipoprotein</keyword>
<dbReference type="SMART" id="SM00749">
    <property type="entry name" value="BON"/>
    <property type="match status" value="2"/>
</dbReference>
<protein>
    <submittedName>
        <fullName evidence="3">Putative lipoprotein (BON/OsmY domain)</fullName>
    </submittedName>
</protein>
<accession>A0A6G5QK98</accession>
<dbReference type="Pfam" id="PF04972">
    <property type="entry name" value="BON"/>
    <property type="match status" value="2"/>
</dbReference>
<keyword evidence="1" id="KW-0472">Membrane</keyword>
<proteinExistence type="predicted"/>
<dbReference type="PANTHER" id="PTHR34606">
    <property type="entry name" value="BON DOMAIN-CONTAINING PROTEIN"/>
    <property type="match status" value="1"/>
</dbReference>
<evidence type="ECO:0000256" key="1">
    <source>
        <dbReference type="SAM" id="Phobius"/>
    </source>
</evidence>
<reference evidence="3 4" key="1">
    <citation type="submission" date="2016-07" db="EMBL/GenBank/DDBJ databases">
        <title>Comparative genomics of the Campylobacter concisus group.</title>
        <authorList>
            <person name="Miller W.G."/>
            <person name="Yee E."/>
            <person name="Chapman M.H."/>
            <person name="Huynh S."/>
            <person name="Bono J.L."/>
            <person name="On S.L.W."/>
            <person name="StLeger J."/>
            <person name="Foster G."/>
            <person name="Parker C.T."/>
        </authorList>
    </citation>
    <scope>NUCLEOTIDE SEQUENCE [LARGE SCALE GENOMIC DNA]</scope>
    <source>
        <strain evidence="3 4">ATCC 33238</strain>
    </source>
</reference>